<dbReference type="SUPFAM" id="SSF48403">
    <property type="entry name" value="Ankyrin repeat"/>
    <property type="match status" value="1"/>
</dbReference>
<dbReference type="InterPro" id="IPR054471">
    <property type="entry name" value="GPIID_WHD"/>
</dbReference>
<organism evidence="4 5">
    <name type="scientific">Capronia epimyces CBS 606.96</name>
    <dbReference type="NCBI Taxonomy" id="1182542"/>
    <lineage>
        <taxon>Eukaryota</taxon>
        <taxon>Fungi</taxon>
        <taxon>Dikarya</taxon>
        <taxon>Ascomycota</taxon>
        <taxon>Pezizomycotina</taxon>
        <taxon>Eurotiomycetes</taxon>
        <taxon>Chaetothyriomycetidae</taxon>
        <taxon>Chaetothyriales</taxon>
        <taxon>Herpotrichiellaceae</taxon>
        <taxon>Capronia</taxon>
    </lineage>
</organism>
<dbReference type="EMBL" id="AMGY01000004">
    <property type="protein sequence ID" value="EXJ84729.1"/>
    <property type="molecule type" value="Genomic_DNA"/>
</dbReference>
<dbReference type="eggNOG" id="KOG4177">
    <property type="taxonomic scope" value="Eukaryota"/>
</dbReference>
<dbReference type="Gene3D" id="1.25.40.20">
    <property type="entry name" value="Ankyrin repeat-containing domain"/>
    <property type="match status" value="3"/>
</dbReference>
<dbReference type="Proteomes" id="UP000019478">
    <property type="component" value="Unassembled WGS sequence"/>
</dbReference>
<dbReference type="Pfam" id="PF22939">
    <property type="entry name" value="WHD_GPIID"/>
    <property type="match status" value="1"/>
</dbReference>
<dbReference type="InterPro" id="IPR002110">
    <property type="entry name" value="Ankyrin_rpt"/>
</dbReference>
<keyword evidence="5" id="KW-1185">Reference proteome</keyword>
<dbReference type="PROSITE" id="PS50837">
    <property type="entry name" value="NACHT"/>
    <property type="match status" value="1"/>
</dbReference>
<feature type="repeat" description="ANK" evidence="2">
    <location>
        <begin position="626"/>
        <end position="658"/>
    </location>
</feature>
<sequence>MLSWLVRLTPVDYAPQQSDLLSRRQEGTAQWLLDSTPFQDWVDQNIQTLFCPGIPGAGKTISAAIVVDSLSTTFRHDNVGIAYIFCNFRVQHKPVDLLTTLLQQLIRGRPSAPQCLEQLYARHQPRRTQPTIDEISKTLELIVHDHSKSFIVVDALDELHDADGWRTQLLTELFKLQAMTAVKLFFTSRPIPEIEKKFDGRCTKLEIRASPEDLLRYLDGHMWKLPSFISTNADLQKEIKTAIVQAAGGMFLLAQLYLDSLIGKRSPKAIRESLGRLRKGSKADDRANLKAYDEAYREAMERIQCQVPDSNTLAKQALSWITCAKRPLTTVEVQHALAVEVGESEFDDTNLSAIEDIISVCAGLVTVDDENKIIRLVHYTTQEFFERTQNEWFPQAQADIVDICTTYLSFEEFESGPCKEYTEFLARLRSYPLYDYAVQNWRHHFRESGDNDRWRKVHFLRSELKLEACSQALFGDFEHGMLMGRPRPGLRRLRRIQLVHLGAWFGLADVVGMLLKDGCDPDSMTSYDETTLSFTTRRGHEEVARLLIENGTKVNSANYRGMTPLMIASENGHEGIVRLLIKNGAIVISTNNFNETPLFMASQFGYERIVRILIENGAEVNPMNNAEDTPLSIASQERHMGIVRLLIENGAKVDSTNRGKTPLFSASENGHEGVARLLIENGAKVNSTDEFCETPLSITSRFGYEGVVRLLIENGAETAPSGDDLTE</sequence>
<dbReference type="STRING" id="1182542.W9YR30"/>
<dbReference type="InterPro" id="IPR007111">
    <property type="entry name" value="NACHT_NTPase"/>
</dbReference>
<evidence type="ECO:0000313" key="4">
    <source>
        <dbReference type="EMBL" id="EXJ84729.1"/>
    </source>
</evidence>
<feature type="domain" description="NACHT" evidence="3">
    <location>
        <begin position="47"/>
        <end position="190"/>
    </location>
</feature>
<dbReference type="RefSeq" id="XP_007733714.1">
    <property type="nucleotide sequence ID" value="XM_007735524.1"/>
</dbReference>
<proteinExistence type="predicted"/>
<comment type="caution">
    <text evidence="4">The sequence shown here is derived from an EMBL/GenBank/DDBJ whole genome shotgun (WGS) entry which is preliminary data.</text>
</comment>
<dbReference type="InterPro" id="IPR027417">
    <property type="entry name" value="P-loop_NTPase"/>
</dbReference>
<dbReference type="InterPro" id="IPR036770">
    <property type="entry name" value="Ankyrin_rpt-contain_sf"/>
</dbReference>
<dbReference type="Gene3D" id="3.40.50.300">
    <property type="entry name" value="P-loop containing nucleotide triphosphate hydrolases"/>
    <property type="match status" value="1"/>
</dbReference>
<dbReference type="Pfam" id="PF13637">
    <property type="entry name" value="Ank_4"/>
    <property type="match status" value="1"/>
</dbReference>
<dbReference type="OrthoDB" id="5421817at2759"/>
<dbReference type="GeneID" id="19169514"/>
<evidence type="ECO:0000256" key="1">
    <source>
        <dbReference type="ARBA" id="ARBA00022737"/>
    </source>
</evidence>
<evidence type="ECO:0000256" key="2">
    <source>
        <dbReference type="PROSITE-ProRule" id="PRU00023"/>
    </source>
</evidence>
<dbReference type="SUPFAM" id="SSF52540">
    <property type="entry name" value="P-loop containing nucleoside triphosphate hydrolases"/>
    <property type="match status" value="1"/>
</dbReference>
<feature type="repeat" description="ANK" evidence="2">
    <location>
        <begin position="560"/>
        <end position="592"/>
    </location>
</feature>
<feature type="repeat" description="ANK" evidence="2">
    <location>
        <begin position="527"/>
        <end position="559"/>
    </location>
</feature>
<dbReference type="AlphaFoldDB" id="W9YR30"/>
<protein>
    <recommendedName>
        <fullName evidence="3">NACHT domain-containing protein</fullName>
    </recommendedName>
</protein>
<accession>W9YR30</accession>
<dbReference type="Pfam" id="PF12796">
    <property type="entry name" value="Ank_2"/>
    <property type="match status" value="2"/>
</dbReference>
<dbReference type="HOGENOM" id="CLU_000288_34_23_1"/>
<gene>
    <name evidence="4" type="ORF">A1O3_05400</name>
</gene>
<dbReference type="PANTHER" id="PTHR10039:SF15">
    <property type="entry name" value="NACHT DOMAIN-CONTAINING PROTEIN"/>
    <property type="match status" value="1"/>
</dbReference>
<evidence type="ECO:0000313" key="5">
    <source>
        <dbReference type="Proteomes" id="UP000019478"/>
    </source>
</evidence>
<dbReference type="PROSITE" id="PS50297">
    <property type="entry name" value="ANK_REP_REGION"/>
    <property type="match status" value="5"/>
</dbReference>
<dbReference type="PANTHER" id="PTHR10039">
    <property type="entry name" value="AMELOGENIN"/>
    <property type="match status" value="1"/>
</dbReference>
<name>W9YR30_9EURO</name>
<dbReference type="SMART" id="SM00248">
    <property type="entry name" value="ANK"/>
    <property type="match status" value="7"/>
</dbReference>
<reference evidence="4 5" key="1">
    <citation type="submission" date="2013-03" db="EMBL/GenBank/DDBJ databases">
        <title>The Genome Sequence of Capronia epimyces CBS 606.96.</title>
        <authorList>
            <consortium name="The Broad Institute Genomics Platform"/>
            <person name="Cuomo C."/>
            <person name="de Hoog S."/>
            <person name="Gorbushina A."/>
            <person name="Walker B."/>
            <person name="Young S.K."/>
            <person name="Zeng Q."/>
            <person name="Gargeya S."/>
            <person name="Fitzgerald M."/>
            <person name="Haas B."/>
            <person name="Abouelleil A."/>
            <person name="Allen A.W."/>
            <person name="Alvarado L."/>
            <person name="Arachchi H.M."/>
            <person name="Berlin A.M."/>
            <person name="Chapman S.B."/>
            <person name="Gainer-Dewar J."/>
            <person name="Goldberg J."/>
            <person name="Griggs A."/>
            <person name="Gujja S."/>
            <person name="Hansen M."/>
            <person name="Howarth C."/>
            <person name="Imamovic A."/>
            <person name="Ireland A."/>
            <person name="Larimer J."/>
            <person name="McCowan C."/>
            <person name="Murphy C."/>
            <person name="Pearson M."/>
            <person name="Poon T.W."/>
            <person name="Priest M."/>
            <person name="Roberts A."/>
            <person name="Saif S."/>
            <person name="Shea T."/>
            <person name="Sisk P."/>
            <person name="Sykes S."/>
            <person name="Wortman J."/>
            <person name="Nusbaum C."/>
            <person name="Birren B."/>
        </authorList>
    </citation>
    <scope>NUCLEOTIDE SEQUENCE [LARGE SCALE GENOMIC DNA]</scope>
    <source>
        <strain evidence="4 5">CBS 606.96</strain>
    </source>
</reference>
<keyword evidence="2" id="KW-0040">ANK repeat</keyword>
<dbReference type="PROSITE" id="PS50088">
    <property type="entry name" value="ANK_REPEAT"/>
    <property type="match status" value="5"/>
</dbReference>
<dbReference type="PRINTS" id="PR01415">
    <property type="entry name" value="ANKYRIN"/>
</dbReference>
<feature type="repeat" description="ANK" evidence="2">
    <location>
        <begin position="658"/>
        <end position="690"/>
    </location>
</feature>
<dbReference type="Pfam" id="PF24883">
    <property type="entry name" value="NPHP3_N"/>
    <property type="match status" value="1"/>
</dbReference>
<evidence type="ECO:0000259" key="3">
    <source>
        <dbReference type="PROSITE" id="PS50837"/>
    </source>
</evidence>
<feature type="repeat" description="ANK" evidence="2">
    <location>
        <begin position="593"/>
        <end position="625"/>
    </location>
</feature>
<keyword evidence="1" id="KW-0677">Repeat</keyword>
<dbReference type="InterPro" id="IPR056884">
    <property type="entry name" value="NPHP3-like_N"/>
</dbReference>